<name>A0A7K1SG77_9BACT</name>
<organism evidence="3 4">
    <name type="scientific">Spirosoma arboris</name>
    <dbReference type="NCBI Taxonomy" id="2682092"/>
    <lineage>
        <taxon>Bacteria</taxon>
        <taxon>Pseudomonadati</taxon>
        <taxon>Bacteroidota</taxon>
        <taxon>Cytophagia</taxon>
        <taxon>Cytophagales</taxon>
        <taxon>Cytophagaceae</taxon>
        <taxon>Spirosoma</taxon>
    </lineage>
</organism>
<feature type="domain" description="CBM6" evidence="2">
    <location>
        <begin position="81"/>
        <end position="199"/>
    </location>
</feature>
<dbReference type="AlphaFoldDB" id="A0A7K1SG77"/>
<dbReference type="InterPro" id="IPR005084">
    <property type="entry name" value="CBM6"/>
</dbReference>
<evidence type="ECO:0000313" key="3">
    <source>
        <dbReference type="EMBL" id="MVM32827.1"/>
    </source>
</evidence>
<keyword evidence="4" id="KW-1185">Reference proteome</keyword>
<dbReference type="EMBL" id="WPIN01000008">
    <property type="protein sequence ID" value="MVM32827.1"/>
    <property type="molecule type" value="Genomic_DNA"/>
</dbReference>
<reference evidence="3 4" key="1">
    <citation type="submission" date="2019-12" db="EMBL/GenBank/DDBJ databases">
        <title>Spirosoma sp. HMF4905 genome sequencing and assembly.</title>
        <authorList>
            <person name="Kang H."/>
            <person name="Cha I."/>
            <person name="Kim H."/>
            <person name="Joh K."/>
        </authorList>
    </citation>
    <scope>NUCLEOTIDE SEQUENCE [LARGE SCALE GENOMIC DNA]</scope>
    <source>
        <strain evidence="3 4">HMF4905</strain>
    </source>
</reference>
<dbReference type="Gene3D" id="2.60.120.260">
    <property type="entry name" value="Galactose-binding domain-like"/>
    <property type="match status" value="1"/>
</dbReference>
<protein>
    <recommendedName>
        <fullName evidence="2">CBM6 domain-containing protein</fullName>
    </recommendedName>
</protein>
<dbReference type="Proteomes" id="UP000436006">
    <property type="component" value="Unassembled WGS sequence"/>
</dbReference>
<comment type="caution">
    <text evidence="3">The sequence shown here is derived from an EMBL/GenBank/DDBJ whole genome shotgun (WGS) entry which is preliminary data.</text>
</comment>
<dbReference type="InterPro" id="IPR008979">
    <property type="entry name" value="Galactose-bd-like_sf"/>
</dbReference>
<sequence length="203" mass="20851">MALGTQLIRIRRTTDGQVLYLATTSRNTADYPLNSAGQAAFEAAASSGSFTLTVDNGAVIPAGTIPPLIKPGAINNSPFSQKIQAEDAAGTGTASGSSGDSNVRGPYSKNTDYLTYTVTGAPATASNYSLALRYQTNTQAAGIASLIINGGTPVDFPIEGTDGGMRTYNATISLTPGNNTIRIQGKSGAAFFQDYIIVTRAAG</sequence>
<dbReference type="PROSITE" id="PS51175">
    <property type="entry name" value="CBM6"/>
    <property type="match status" value="1"/>
</dbReference>
<dbReference type="GO" id="GO:0030246">
    <property type="term" value="F:carbohydrate binding"/>
    <property type="evidence" value="ECO:0007669"/>
    <property type="project" value="InterPro"/>
</dbReference>
<gene>
    <name evidence="3" type="ORF">GO755_22490</name>
</gene>
<evidence type="ECO:0000313" key="4">
    <source>
        <dbReference type="Proteomes" id="UP000436006"/>
    </source>
</evidence>
<accession>A0A7K1SG77</accession>
<evidence type="ECO:0000256" key="1">
    <source>
        <dbReference type="SAM" id="MobiDB-lite"/>
    </source>
</evidence>
<feature type="compositionally biased region" description="Low complexity" evidence="1">
    <location>
        <begin position="86"/>
        <end position="101"/>
    </location>
</feature>
<dbReference type="SUPFAM" id="SSF49785">
    <property type="entry name" value="Galactose-binding domain-like"/>
    <property type="match status" value="1"/>
</dbReference>
<evidence type="ECO:0000259" key="2">
    <source>
        <dbReference type="PROSITE" id="PS51175"/>
    </source>
</evidence>
<dbReference type="RefSeq" id="WP_157587532.1">
    <property type="nucleotide sequence ID" value="NZ_WPIN01000008.1"/>
</dbReference>
<proteinExistence type="predicted"/>
<feature type="region of interest" description="Disordered" evidence="1">
    <location>
        <begin position="85"/>
        <end position="106"/>
    </location>
</feature>